<name>A0A0A9D5F7_ARUDO</name>
<feature type="region of interest" description="Disordered" evidence="1">
    <location>
        <begin position="240"/>
        <end position="261"/>
    </location>
</feature>
<sequence length="261" mass="27862">MHGRSSHQKLAEFVRRSCCCFASGWGTGRRSCSGGGSNILSILRRSFSSSSRAILFSSSLVYACFLARDLAADSRFLIMRFCRRSTVLSTTPSPATAVAPRFRPPTCERKTPTPSPCASWYTASRADAPSGGRAPTYCCCGGYWCSQCGPAQPAPPSTATPARERKSSSVISPMVGCAPPLALWMSRHTSSTVFLPAVAAALGSAVGAAGSTVRRRSSRFMLRSGSPRWLSTSVSVRPYTDPCRESAPPPPWPPSPWDAIV</sequence>
<dbReference type="EMBL" id="GBRH01217010">
    <property type="protein sequence ID" value="JAD80885.1"/>
    <property type="molecule type" value="Transcribed_RNA"/>
</dbReference>
<proteinExistence type="predicted"/>
<protein>
    <submittedName>
        <fullName evidence="3">EEL</fullName>
    </submittedName>
</protein>
<reference evidence="3" key="2">
    <citation type="journal article" date="2015" name="Data Brief">
        <title>Shoot transcriptome of the giant reed, Arundo donax.</title>
        <authorList>
            <person name="Barrero R.A."/>
            <person name="Guerrero F.D."/>
            <person name="Moolhuijzen P."/>
            <person name="Goolsby J.A."/>
            <person name="Tidwell J."/>
            <person name="Bellgard S.E."/>
            <person name="Bellgard M.I."/>
        </authorList>
    </citation>
    <scope>NUCLEOTIDE SEQUENCE</scope>
    <source>
        <tissue evidence="3">Shoot tissue taken approximately 20 cm above the soil surface</tissue>
    </source>
</reference>
<keyword evidence="2" id="KW-0472">Membrane</keyword>
<evidence type="ECO:0000313" key="3">
    <source>
        <dbReference type="EMBL" id="JAD80885.1"/>
    </source>
</evidence>
<organism evidence="3">
    <name type="scientific">Arundo donax</name>
    <name type="common">Giant reed</name>
    <name type="synonym">Donax arundinaceus</name>
    <dbReference type="NCBI Taxonomy" id="35708"/>
    <lineage>
        <taxon>Eukaryota</taxon>
        <taxon>Viridiplantae</taxon>
        <taxon>Streptophyta</taxon>
        <taxon>Embryophyta</taxon>
        <taxon>Tracheophyta</taxon>
        <taxon>Spermatophyta</taxon>
        <taxon>Magnoliopsida</taxon>
        <taxon>Liliopsida</taxon>
        <taxon>Poales</taxon>
        <taxon>Poaceae</taxon>
        <taxon>PACMAD clade</taxon>
        <taxon>Arundinoideae</taxon>
        <taxon>Arundineae</taxon>
        <taxon>Arundo</taxon>
    </lineage>
</organism>
<evidence type="ECO:0000256" key="2">
    <source>
        <dbReference type="SAM" id="Phobius"/>
    </source>
</evidence>
<keyword evidence="2" id="KW-0812">Transmembrane</keyword>
<keyword evidence="2" id="KW-1133">Transmembrane helix</keyword>
<feature type="transmembrane region" description="Helical" evidence="2">
    <location>
        <begin position="193"/>
        <end position="213"/>
    </location>
</feature>
<evidence type="ECO:0000256" key="1">
    <source>
        <dbReference type="SAM" id="MobiDB-lite"/>
    </source>
</evidence>
<feature type="compositionally biased region" description="Pro residues" evidence="1">
    <location>
        <begin position="247"/>
        <end position="261"/>
    </location>
</feature>
<dbReference type="AlphaFoldDB" id="A0A0A9D5F7"/>
<reference evidence="3" key="1">
    <citation type="submission" date="2014-09" db="EMBL/GenBank/DDBJ databases">
        <authorList>
            <person name="Magalhaes I.L.F."/>
            <person name="Oliveira U."/>
            <person name="Santos F.R."/>
            <person name="Vidigal T.H.D.A."/>
            <person name="Brescovit A.D."/>
            <person name="Santos A.J."/>
        </authorList>
    </citation>
    <scope>NUCLEOTIDE SEQUENCE</scope>
    <source>
        <tissue evidence="3">Shoot tissue taken approximately 20 cm above the soil surface</tissue>
    </source>
</reference>
<accession>A0A0A9D5F7</accession>